<keyword evidence="4 5" id="KW-0472">Membrane</keyword>
<dbReference type="PANTHER" id="PTHR31102">
    <property type="match status" value="1"/>
</dbReference>
<feature type="transmembrane region" description="Helical" evidence="5">
    <location>
        <begin position="332"/>
        <end position="354"/>
    </location>
</feature>
<comment type="subcellular location">
    <subcellularLocation>
        <location evidence="1">Membrane</location>
        <topology evidence="1">Multi-pass membrane protein</topology>
    </subcellularLocation>
</comment>
<feature type="domain" description="Cation/H+ exchanger transmembrane" evidence="6">
    <location>
        <begin position="13"/>
        <end position="382"/>
    </location>
</feature>
<dbReference type="EMBL" id="CACRUA010000026">
    <property type="protein sequence ID" value="VYU40286.1"/>
    <property type="molecule type" value="Genomic_DNA"/>
</dbReference>
<dbReference type="GO" id="GO:0016020">
    <property type="term" value="C:membrane"/>
    <property type="evidence" value="ECO:0007669"/>
    <property type="project" value="UniProtKB-SubCell"/>
</dbReference>
<dbReference type="RefSeq" id="WP_100933232.1">
    <property type="nucleotide sequence ID" value="NZ_CACRUA010000026.1"/>
</dbReference>
<evidence type="ECO:0000256" key="4">
    <source>
        <dbReference type="ARBA" id="ARBA00023136"/>
    </source>
</evidence>
<organism evidence="7">
    <name type="scientific">Clostridium symbiosum</name>
    <name type="common">Bacteroides symbiosus</name>
    <dbReference type="NCBI Taxonomy" id="1512"/>
    <lineage>
        <taxon>Bacteria</taxon>
        <taxon>Bacillati</taxon>
        <taxon>Bacillota</taxon>
        <taxon>Clostridia</taxon>
        <taxon>Lachnospirales</taxon>
        <taxon>Lachnospiraceae</taxon>
        <taxon>Otoolea</taxon>
    </lineage>
</organism>
<dbReference type="InterPro" id="IPR051843">
    <property type="entry name" value="CPA1_transporter"/>
</dbReference>
<evidence type="ECO:0000259" key="6">
    <source>
        <dbReference type="Pfam" id="PF00999"/>
    </source>
</evidence>
<dbReference type="InterPro" id="IPR006153">
    <property type="entry name" value="Cation/H_exchanger_TM"/>
</dbReference>
<feature type="transmembrane region" description="Helical" evidence="5">
    <location>
        <begin position="239"/>
        <end position="255"/>
    </location>
</feature>
<reference evidence="7" key="1">
    <citation type="submission" date="2019-11" db="EMBL/GenBank/DDBJ databases">
        <authorList>
            <person name="Feng L."/>
        </authorList>
    </citation>
    <scope>NUCLEOTIDE SEQUENCE</scope>
    <source>
        <strain evidence="7">CsymbiosumLFYP84</strain>
    </source>
</reference>
<feature type="transmembrane region" description="Helical" evidence="5">
    <location>
        <begin position="26"/>
        <end position="45"/>
    </location>
</feature>
<gene>
    <name evidence="7" type="ORF">CSLFYP84_02111</name>
</gene>
<protein>
    <submittedName>
        <fullName evidence="7">Potassium/proton antiporter</fullName>
    </submittedName>
</protein>
<dbReference type="GO" id="GO:0015297">
    <property type="term" value="F:antiporter activity"/>
    <property type="evidence" value="ECO:0007669"/>
    <property type="project" value="InterPro"/>
</dbReference>
<dbReference type="AlphaFoldDB" id="A0A6N3EF15"/>
<feature type="transmembrane region" description="Helical" evidence="5">
    <location>
        <begin position="109"/>
        <end position="130"/>
    </location>
</feature>
<feature type="transmembrane region" description="Helical" evidence="5">
    <location>
        <begin position="300"/>
        <end position="320"/>
    </location>
</feature>
<evidence type="ECO:0000256" key="2">
    <source>
        <dbReference type="ARBA" id="ARBA00022692"/>
    </source>
</evidence>
<dbReference type="Pfam" id="PF00999">
    <property type="entry name" value="Na_H_Exchanger"/>
    <property type="match status" value="1"/>
</dbReference>
<feature type="transmembrane region" description="Helical" evidence="5">
    <location>
        <begin position="360"/>
        <end position="381"/>
    </location>
</feature>
<sequence length="390" mass="41366">MLLSIAVMLISGMFLGWICKKMHLPALLGMIFTGMLLGPYALDYIDGSILSISAELRKIALIIILARAGLSLDVADLKKVGRPAVLMCFLPACFEIFGMILLAPGMLGITVLDAAILGAVVGAVSPAVIVPKMLTLLEEGYGTGKSIPQLILAGASVDDIFVIVMFSAFTGLAQGGTISPVSFLRIPLSILSGILMGIVIGYGLARYFGKIHMRDTAKVLLLLSIAFLLVSAEDRFTDIIPFSALIAVMCIGISLKRERTAVACRLAAKFNKLWVAAEIILFVLVGATVDLKYATAAGPAAIILIVCVLIFRMAGVLCCLLKTRLNMKERLFCMIAYMPKATVQAAIGGIPLAMGLPCGNIVLTVAVLAILITAPLGAFLIEFTYKKLLA</sequence>
<dbReference type="InterPro" id="IPR038770">
    <property type="entry name" value="Na+/solute_symporter_sf"/>
</dbReference>
<evidence type="ECO:0000256" key="1">
    <source>
        <dbReference type="ARBA" id="ARBA00004141"/>
    </source>
</evidence>
<dbReference type="GO" id="GO:1902600">
    <property type="term" value="P:proton transmembrane transport"/>
    <property type="evidence" value="ECO:0007669"/>
    <property type="project" value="InterPro"/>
</dbReference>
<dbReference type="PANTHER" id="PTHR31102:SF1">
    <property type="entry name" value="CATION_H+ EXCHANGER DOMAIN-CONTAINING PROTEIN"/>
    <property type="match status" value="1"/>
</dbReference>
<dbReference type="Gene3D" id="1.20.1530.20">
    <property type="match status" value="1"/>
</dbReference>
<evidence type="ECO:0000313" key="7">
    <source>
        <dbReference type="EMBL" id="VYU40286.1"/>
    </source>
</evidence>
<name>A0A6N3EF15_CLOSY</name>
<keyword evidence="2 5" id="KW-0812">Transmembrane</keyword>
<keyword evidence="3 5" id="KW-1133">Transmembrane helix</keyword>
<proteinExistence type="predicted"/>
<accession>A0A6N3EF15</accession>
<feature type="transmembrane region" description="Helical" evidence="5">
    <location>
        <begin position="150"/>
        <end position="172"/>
    </location>
</feature>
<evidence type="ECO:0000256" key="3">
    <source>
        <dbReference type="ARBA" id="ARBA00022989"/>
    </source>
</evidence>
<feature type="transmembrane region" description="Helical" evidence="5">
    <location>
        <begin position="275"/>
        <end position="294"/>
    </location>
</feature>
<feature type="transmembrane region" description="Helical" evidence="5">
    <location>
        <begin position="184"/>
        <end position="205"/>
    </location>
</feature>
<evidence type="ECO:0000256" key="5">
    <source>
        <dbReference type="SAM" id="Phobius"/>
    </source>
</evidence>
<feature type="transmembrane region" description="Helical" evidence="5">
    <location>
        <begin position="217"/>
        <end position="233"/>
    </location>
</feature>
<feature type="transmembrane region" description="Helical" evidence="5">
    <location>
        <begin position="84"/>
        <end position="103"/>
    </location>
</feature>